<dbReference type="SUPFAM" id="SSF53254">
    <property type="entry name" value="Phosphoglycerate mutase-like"/>
    <property type="match status" value="1"/>
</dbReference>
<feature type="site" description="Transition state stabilizer" evidence="1">
    <location>
        <position position="149"/>
    </location>
</feature>
<evidence type="ECO:0000313" key="3">
    <source>
        <dbReference type="Proteomes" id="UP000219336"/>
    </source>
</evidence>
<keyword evidence="3" id="KW-1185">Reference proteome</keyword>
<protein>
    <submittedName>
        <fullName evidence="2">Phosphoserine phosphatase 2</fullName>
        <ecNumber evidence="2">3.1.3.3</ecNumber>
    </submittedName>
</protein>
<dbReference type="EMBL" id="OANU01000011">
    <property type="protein sequence ID" value="SNX47608.1"/>
    <property type="molecule type" value="Genomic_DNA"/>
</dbReference>
<dbReference type="InterPro" id="IPR050275">
    <property type="entry name" value="PGM_Phosphatase"/>
</dbReference>
<dbReference type="GO" id="GO:0005737">
    <property type="term" value="C:cytoplasm"/>
    <property type="evidence" value="ECO:0007669"/>
    <property type="project" value="TreeGrafter"/>
</dbReference>
<accession>A0A240EFZ0</accession>
<dbReference type="InterPro" id="IPR013078">
    <property type="entry name" value="His_Pase_superF_clade-1"/>
</dbReference>
<dbReference type="AlphaFoldDB" id="A0A240EFZ0"/>
<dbReference type="SMART" id="SM00855">
    <property type="entry name" value="PGAM"/>
    <property type="match status" value="1"/>
</dbReference>
<proteinExistence type="predicted"/>
<dbReference type="EC" id="3.1.3.3" evidence="2"/>
<dbReference type="Pfam" id="PF00300">
    <property type="entry name" value="His_Phos_1"/>
    <property type="match status" value="1"/>
</dbReference>
<sequence>MQNILLMRHGKVSGAPALYGVTDVEVAKNVHLEIVSALVATQIDIHTICASPLKRCAKLARMVSQTMGIDTTYVDELAEMNFGAFDGVPFDSMSREDWMTVEPFWNDPMNHCFPNAEPLAQFRERVLAYWQRFLTELTEPNQTTLVVAHGGVIRLILAETLGLDWRNPKLYSTLDIGNASVTHLQLNAKFPEHIKVKTVGASLHSFKL</sequence>
<keyword evidence="2" id="KW-0378">Hydrolase</keyword>
<reference evidence="3" key="1">
    <citation type="submission" date="2016-06" db="EMBL/GenBank/DDBJ databases">
        <authorList>
            <person name="Rodrigo-Torres L."/>
            <person name="Arahal R.D."/>
            <person name="Lucena T."/>
        </authorList>
    </citation>
    <scope>NUCLEOTIDE SEQUENCE [LARGE SCALE GENOMIC DNA]</scope>
    <source>
        <strain evidence="3">CECT8203</strain>
    </source>
</reference>
<dbReference type="PANTHER" id="PTHR48100:SF1">
    <property type="entry name" value="HISTIDINE PHOSPHATASE FAMILY PROTEIN-RELATED"/>
    <property type="match status" value="1"/>
</dbReference>
<gene>
    <name evidence="2" type="primary">pspB_1</name>
    <name evidence="2" type="ORF">VTH8203_01223</name>
</gene>
<name>A0A240EFZ0_9VIBR</name>
<evidence type="ECO:0000313" key="2">
    <source>
        <dbReference type="EMBL" id="SNX47608.1"/>
    </source>
</evidence>
<dbReference type="OrthoDB" id="9783269at2"/>
<dbReference type="Gene3D" id="3.40.50.1240">
    <property type="entry name" value="Phosphoglycerate mutase-like"/>
    <property type="match status" value="1"/>
</dbReference>
<dbReference type="InterPro" id="IPR029033">
    <property type="entry name" value="His_PPase_superfam"/>
</dbReference>
<dbReference type="CDD" id="cd07067">
    <property type="entry name" value="HP_PGM_like"/>
    <property type="match status" value="1"/>
</dbReference>
<dbReference type="RefSeq" id="WP_096992867.1">
    <property type="nucleotide sequence ID" value="NZ_JBHSII010000001.1"/>
</dbReference>
<organism evidence="2 3">
    <name type="scientific">Vibrio thalassae</name>
    <dbReference type="NCBI Taxonomy" id="1243014"/>
    <lineage>
        <taxon>Bacteria</taxon>
        <taxon>Pseudomonadati</taxon>
        <taxon>Pseudomonadota</taxon>
        <taxon>Gammaproteobacteria</taxon>
        <taxon>Vibrionales</taxon>
        <taxon>Vibrionaceae</taxon>
        <taxon>Vibrio</taxon>
    </lineage>
</organism>
<dbReference type="PANTHER" id="PTHR48100">
    <property type="entry name" value="BROAD-SPECIFICITY PHOSPHATASE YOR283W-RELATED"/>
    <property type="match status" value="1"/>
</dbReference>
<dbReference type="GO" id="GO:0016791">
    <property type="term" value="F:phosphatase activity"/>
    <property type="evidence" value="ECO:0007669"/>
    <property type="project" value="TreeGrafter"/>
</dbReference>
<evidence type="ECO:0000256" key="1">
    <source>
        <dbReference type="PIRSR" id="PIRSR613078-3"/>
    </source>
</evidence>
<dbReference type="Proteomes" id="UP000219336">
    <property type="component" value="Unassembled WGS sequence"/>
</dbReference>